<dbReference type="Pfam" id="PF14052">
    <property type="entry name" value="Caps_assemb_Wzi"/>
    <property type="match status" value="1"/>
</dbReference>
<evidence type="ECO:0000313" key="3">
    <source>
        <dbReference type="Proteomes" id="UP001139125"/>
    </source>
</evidence>
<keyword evidence="1" id="KW-0732">Signal</keyword>
<dbReference type="InterPro" id="IPR038636">
    <property type="entry name" value="Wzi_sf"/>
</dbReference>
<keyword evidence="3" id="KW-1185">Reference proteome</keyword>
<dbReference type="RefSeq" id="WP_255133868.1">
    <property type="nucleotide sequence ID" value="NZ_JANDBC010000001.1"/>
</dbReference>
<sequence>MSNNYSTKNRVLKTTTYLFTIFLSLTLSSGVLAQTIILDQQDLLDNYENSCYDDHISFFPSIACTDDIKGYFNVLPFYTNTVYNSEYARGLNDGPAWQGKGVNFTTAFGFSGRWGNLTYVFNPIIQYNQNLPFNTGVQYTSRNNPYQYPFDDIDYVIRYGESSDVKLYPGQSEVALSLNKIKFSLSTQNMRWGPAIYNPILMSTNAGGFPHFRIGTNEVLETSIGDIDGQIIWGLIDESEYYNDNPGDDQRYLTGITLGYSPHFFKEFSVTVHRVLYTQTRYLTGFFDNGLAVFSGIIAPDKGKTIKGRYFPNDVYDQMMTLSMKYKNIDDRFGLYWEWGWGDFAAGISNFLEHPDDAGGYTIGLWKEFTLSNANRFRLLFEHNDLATWDIRYTAGYGPPSFYIHRINRQGYTNNGQIIGASIGPGGNSDEIRLTYFWDESSLSLEYQRTRFNDDYFFTQVAGNQKRPFDLEHHVGFQYTSKQFNKLTFNAAFFTGIRNNYLYQDPILKVNIHSKVAFRYHF</sequence>
<protein>
    <submittedName>
        <fullName evidence="2">Capsule assembly Wzi family protein</fullName>
    </submittedName>
</protein>
<proteinExistence type="predicted"/>
<reference evidence="2" key="1">
    <citation type="submission" date="2022-06" db="EMBL/GenBank/DDBJ databases">
        <title>Gracilimonas sp. CAU 1638 isolated from sea sediment.</title>
        <authorList>
            <person name="Kim W."/>
        </authorList>
    </citation>
    <scope>NUCLEOTIDE SEQUENCE</scope>
    <source>
        <strain evidence="2">CAU 1638</strain>
    </source>
</reference>
<feature type="signal peptide" evidence="1">
    <location>
        <begin position="1"/>
        <end position="33"/>
    </location>
</feature>
<dbReference type="EMBL" id="JANDBC010000001">
    <property type="protein sequence ID" value="MCP9291169.1"/>
    <property type="molecule type" value="Genomic_DNA"/>
</dbReference>
<dbReference type="InterPro" id="IPR026950">
    <property type="entry name" value="Caps_assemb_Wzi"/>
</dbReference>
<feature type="chain" id="PRO_5040956512" evidence="1">
    <location>
        <begin position="34"/>
        <end position="522"/>
    </location>
</feature>
<dbReference type="Gene3D" id="2.40.160.130">
    <property type="entry name" value="Capsule assembly protein Wzi"/>
    <property type="match status" value="1"/>
</dbReference>
<dbReference type="Proteomes" id="UP001139125">
    <property type="component" value="Unassembled WGS sequence"/>
</dbReference>
<evidence type="ECO:0000256" key="1">
    <source>
        <dbReference type="SAM" id="SignalP"/>
    </source>
</evidence>
<comment type="caution">
    <text evidence="2">The sequence shown here is derived from an EMBL/GenBank/DDBJ whole genome shotgun (WGS) entry which is preliminary data.</text>
</comment>
<organism evidence="2 3">
    <name type="scientific">Gracilimonas sediminicola</name>
    <dbReference type="NCBI Taxonomy" id="2952158"/>
    <lineage>
        <taxon>Bacteria</taxon>
        <taxon>Pseudomonadati</taxon>
        <taxon>Balneolota</taxon>
        <taxon>Balneolia</taxon>
        <taxon>Balneolales</taxon>
        <taxon>Balneolaceae</taxon>
        <taxon>Gracilimonas</taxon>
    </lineage>
</organism>
<dbReference type="AlphaFoldDB" id="A0A9X2L2Q5"/>
<accession>A0A9X2L2Q5</accession>
<evidence type="ECO:0000313" key="2">
    <source>
        <dbReference type="EMBL" id="MCP9291169.1"/>
    </source>
</evidence>
<gene>
    <name evidence="2" type="ORF">NM125_06200</name>
</gene>
<name>A0A9X2L2Q5_9BACT</name>